<reference evidence="2" key="2">
    <citation type="journal article" date="2024" name="Plant">
        <title>Genomic evolution and insights into agronomic trait innovations of Sesamum species.</title>
        <authorList>
            <person name="Miao H."/>
            <person name="Wang L."/>
            <person name="Qu L."/>
            <person name="Liu H."/>
            <person name="Sun Y."/>
            <person name="Le M."/>
            <person name="Wang Q."/>
            <person name="Wei S."/>
            <person name="Zheng Y."/>
            <person name="Lin W."/>
            <person name="Duan Y."/>
            <person name="Cao H."/>
            <person name="Xiong S."/>
            <person name="Wang X."/>
            <person name="Wei L."/>
            <person name="Li C."/>
            <person name="Ma Q."/>
            <person name="Ju M."/>
            <person name="Zhao R."/>
            <person name="Li G."/>
            <person name="Mu C."/>
            <person name="Tian Q."/>
            <person name="Mei H."/>
            <person name="Zhang T."/>
            <person name="Gao T."/>
            <person name="Zhang H."/>
        </authorList>
    </citation>
    <scope>NUCLEOTIDE SEQUENCE</scope>
    <source>
        <strain evidence="2">G02</strain>
    </source>
</reference>
<accession>A0AAW2JZ88</accession>
<dbReference type="AlphaFoldDB" id="A0AAW2JZ88"/>
<organism evidence="2">
    <name type="scientific">Sesamum radiatum</name>
    <name type="common">Black benniseed</name>
    <dbReference type="NCBI Taxonomy" id="300843"/>
    <lineage>
        <taxon>Eukaryota</taxon>
        <taxon>Viridiplantae</taxon>
        <taxon>Streptophyta</taxon>
        <taxon>Embryophyta</taxon>
        <taxon>Tracheophyta</taxon>
        <taxon>Spermatophyta</taxon>
        <taxon>Magnoliopsida</taxon>
        <taxon>eudicotyledons</taxon>
        <taxon>Gunneridae</taxon>
        <taxon>Pentapetalae</taxon>
        <taxon>asterids</taxon>
        <taxon>lamiids</taxon>
        <taxon>Lamiales</taxon>
        <taxon>Pedaliaceae</taxon>
        <taxon>Sesamum</taxon>
    </lineage>
</organism>
<protein>
    <submittedName>
        <fullName evidence="2">Uncharacterized protein</fullName>
    </submittedName>
</protein>
<proteinExistence type="predicted"/>
<feature type="region of interest" description="Disordered" evidence="1">
    <location>
        <begin position="1"/>
        <end position="72"/>
    </location>
</feature>
<evidence type="ECO:0000313" key="2">
    <source>
        <dbReference type="EMBL" id="KAL0299317.1"/>
    </source>
</evidence>
<comment type="caution">
    <text evidence="2">The sequence shown here is derived from an EMBL/GenBank/DDBJ whole genome shotgun (WGS) entry which is preliminary data.</text>
</comment>
<reference evidence="2" key="1">
    <citation type="submission" date="2020-06" db="EMBL/GenBank/DDBJ databases">
        <authorList>
            <person name="Li T."/>
            <person name="Hu X."/>
            <person name="Zhang T."/>
            <person name="Song X."/>
            <person name="Zhang H."/>
            <person name="Dai N."/>
            <person name="Sheng W."/>
            <person name="Hou X."/>
            <person name="Wei L."/>
        </authorList>
    </citation>
    <scope>NUCLEOTIDE SEQUENCE</scope>
    <source>
        <strain evidence="2">G02</strain>
        <tissue evidence="2">Leaf</tissue>
    </source>
</reference>
<feature type="compositionally biased region" description="Polar residues" evidence="1">
    <location>
        <begin position="39"/>
        <end position="72"/>
    </location>
</feature>
<name>A0AAW2JZ88_SESRA</name>
<evidence type="ECO:0000256" key="1">
    <source>
        <dbReference type="SAM" id="MobiDB-lite"/>
    </source>
</evidence>
<gene>
    <name evidence="2" type="ORF">Sradi_6591500</name>
</gene>
<dbReference type="EMBL" id="JACGWJ010000031">
    <property type="protein sequence ID" value="KAL0299317.1"/>
    <property type="molecule type" value="Genomic_DNA"/>
</dbReference>
<sequence length="72" mass="7573">MDPSTTVSLPYGSPRPSSFARAPPRPPPMVCYGMFGRTSLDTPPSSDNPTSLSPLCSRTPSPTFTPASTQST</sequence>